<keyword evidence="8" id="KW-0863">Zinc-finger</keyword>
<evidence type="ECO:0000256" key="11">
    <source>
        <dbReference type="ARBA" id="ARBA00022881"/>
    </source>
</evidence>
<dbReference type="GO" id="GO:0016887">
    <property type="term" value="F:ATP hydrolysis activity"/>
    <property type="evidence" value="ECO:0007669"/>
    <property type="project" value="InterPro"/>
</dbReference>
<dbReference type="KEGG" id="ntg:NSCAC_0258"/>
<dbReference type="GO" id="GO:0009380">
    <property type="term" value="C:excinuclease repair complex"/>
    <property type="evidence" value="ECO:0007669"/>
    <property type="project" value="InterPro"/>
</dbReference>
<keyword evidence="2" id="KW-0963">Cytoplasm</keyword>
<accession>A0A7G1Q7M4</accession>
<evidence type="ECO:0000256" key="16">
    <source>
        <dbReference type="ARBA" id="ARBA00042156"/>
    </source>
</evidence>
<keyword evidence="3" id="KW-0479">Metal-binding</keyword>
<dbReference type="InterPro" id="IPR004602">
    <property type="entry name" value="UvrA"/>
</dbReference>
<dbReference type="InterPro" id="IPR041102">
    <property type="entry name" value="UvrA_inter"/>
</dbReference>
<gene>
    <name evidence="18" type="ORF">NSCAC_0258</name>
</gene>
<proteinExistence type="inferred from homology"/>
<protein>
    <recommendedName>
        <fullName evidence="15">UvrABC system protein A</fullName>
    </recommendedName>
    <alternativeName>
        <fullName evidence="16">Excinuclease ABC subunit A</fullName>
    </alternativeName>
</protein>
<evidence type="ECO:0000256" key="3">
    <source>
        <dbReference type="ARBA" id="ARBA00022723"/>
    </source>
</evidence>
<dbReference type="Gene3D" id="1.20.1580.10">
    <property type="entry name" value="ABC transporter ATPase like domain"/>
    <property type="match status" value="3"/>
</dbReference>
<comment type="subcellular location">
    <subcellularLocation>
        <location evidence="1">Cytoplasm</location>
    </subcellularLocation>
</comment>
<keyword evidence="11" id="KW-0267">Excision nuclease</keyword>
<evidence type="ECO:0000256" key="6">
    <source>
        <dbReference type="ARBA" id="ARBA00022763"/>
    </source>
</evidence>
<evidence type="ECO:0000256" key="13">
    <source>
        <dbReference type="ARBA" id="ARBA00023204"/>
    </source>
</evidence>
<dbReference type="GO" id="GO:0005737">
    <property type="term" value="C:cytoplasm"/>
    <property type="evidence" value="ECO:0007669"/>
    <property type="project" value="UniProtKB-SubCell"/>
</dbReference>
<dbReference type="Pfam" id="PF17760">
    <property type="entry name" value="UvrA_inter"/>
    <property type="match status" value="1"/>
</dbReference>
<keyword evidence="12" id="KW-0238">DNA-binding</keyword>
<dbReference type="PROSITE" id="PS50893">
    <property type="entry name" value="ABC_TRANSPORTER_2"/>
    <property type="match status" value="2"/>
</dbReference>
<organism evidence="18 19">
    <name type="scientific">Candidatus Nitrosacidococcus tergens</name>
    <dbReference type="NCBI Taxonomy" id="553981"/>
    <lineage>
        <taxon>Bacteria</taxon>
        <taxon>Pseudomonadati</taxon>
        <taxon>Pseudomonadota</taxon>
        <taxon>Gammaproteobacteria</taxon>
        <taxon>Chromatiales</taxon>
        <taxon>Chromatiaceae</taxon>
        <taxon>Candidatus Nitrosacidococcus</taxon>
    </lineage>
</organism>
<dbReference type="GO" id="GO:0004518">
    <property type="term" value="F:nuclease activity"/>
    <property type="evidence" value="ECO:0007669"/>
    <property type="project" value="UniProtKB-KW"/>
</dbReference>
<dbReference type="Proteomes" id="UP000516072">
    <property type="component" value="Chromosome"/>
</dbReference>
<feature type="domain" description="ABC transporter" evidence="17">
    <location>
        <begin position="194"/>
        <end position="597"/>
    </location>
</feature>
<evidence type="ECO:0000256" key="2">
    <source>
        <dbReference type="ARBA" id="ARBA00022490"/>
    </source>
</evidence>
<dbReference type="PROSITE" id="PS00211">
    <property type="entry name" value="ABC_TRANSPORTER_1"/>
    <property type="match status" value="3"/>
</dbReference>
<keyword evidence="5" id="KW-0547">Nucleotide-binding</keyword>
<reference evidence="18 19" key="1">
    <citation type="submission" date="2020-03" db="EMBL/GenBank/DDBJ databases">
        <authorList>
            <person name="Picone N."/>
        </authorList>
    </citation>
    <scope>NUCLEOTIDE SEQUENCE [LARGE SCALE GENOMIC DNA]</scope>
    <source>
        <strain evidence="18">NSCAC1</strain>
    </source>
</reference>
<dbReference type="RefSeq" id="WP_197744633.1">
    <property type="nucleotide sequence ID" value="NZ_LR778175.1"/>
</dbReference>
<keyword evidence="19" id="KW-1185">Reference proteome</keyword>
<dbReference type="Gene3D" id="3.30.1490.20">
    <property type="entry name" value="ATP-grasp fold, A domain"/>
    <property type="match status" value="1"/>
</dbReference>
<dbReference type="InterPro" id="IPR013815">
    <property type="entry name" value="ATP_grasp_subdomain_1"/>
</dbReference>
<evidence type="ECO:0000256" key="8">
    <source>
        <dbReference type="ARBA" id="ARBA00022771"/>
    </source>
</evidence>
<dbReference type="GO" id="GO:0006289">
    <property type="term" value="P:nucleotide-excision repair"/>
    <property type="evidence" value="ECO:0007669"/>
    <property type="project" value="InterPro"/>
</dbReference>
<dbReference type="Gene3D" id="3.30.190.20">
    <property type="match status" value="1"/>
</dbReference>
<dbReference type="InterPro" id="IPR041552">
    <property type="entry name" value="UvrA_DNA-bd"/>
</dbReference>
<evidence type="ECO:0000256" key="10">
    <source>
        <dbReference type="ARBA" id="ARBA00022840"/>
    </source>
</evidence>
<evidence type="ECO:0000313" key="19">
    <source>
        <dbReference type="Proteomes" id="UP000516072"/>
    </source>
</evidence>
<dbReference type="InterPro" id="IPR003593">
    <property type="entry name" value="AAA+_ATPase"/>
</dbReference>
<dbReference type="InterPro" id="IPR003439">
    <property type="entry name" value="ABC_transporter-like_ATP-bd"/>
</dbReference>
<dbReference type="GO" id="GO:0005524">
    <property type="term" value="F:ATP binding"/>
    <property type="evidence" value="ECO:0007669"/>
    <property type="project" value="UniProtKB-KW"/>
</dbReference>
<dbReference type="GO" id="GO:0008270">
    <property type="term" value="F:zinc ion binding"/>
    <property type="evidence" value="ECO:0007669"/>
    <property type="project" value="UniProtKB-KW"/>
</dbReference>
<dbReference type="EMBL" id="LR778175">
    <property type="protein sequence ID" value="CAB1274618.1"/>
    <property type="molecule type" value="Genomic_DNA"/>
</dbReference>
<dbReference type="SMART" id="SM00382">
    <property type="entry name" value="AAA"/>
    <property type="match status" value="3"/>
</dbReference>
<feature type="domain" description="ABC transporter" evidence="17">
    <location>
        <begin position="1496"/>
        <end position="1837"/>
    </location>
</feature>
<evidence type="ECO:0000256" key="15">
    <source>
        <dbReference type="ARBA" id="ARBA00039316"/>
    </source>
</evidence>
<keyword evidence="13" id="KW-0234">DNA repair</keyword>
<evidence type="ECO:0000256" key="14">
    <source>
        <dbReference type="ARBA" id="ARBA00038000"/>
    </source>
</evidence>
<dbReference type="PANTHER" id="PTHR43152:SF3">
    <property type="entry name" value="UVRABC SYSTEM PROTEIN A"/>
    <property type="match status" value="1"/>
</dbReference>
<name>A0A7G1Q7M4_9GAMM</name>
<evidence type="ECO:0000259" key="17">
    <source>
        <dbReference type="PROSITE" id="PS50893"/>
    </source>
</evidence>
<dbReference type="InterPro" id="IPR017871">
    <property type="entry name" value="ABC_transporter-like_CS"/>
</dbReference>
<keyword evidence="4" id="KW-0677">Repeat</keyword>
<keyword evidence="10" id="KW-0067">ATP-binding</keyword>
<dbReference type="Gene3D" id="1.10.8.280">
    <property type="entry name" value="ABC transporter ATPase domain-like"/>
    <property type="match status" value="1"/>
</dbReference>
<dbReference type="InterPro" id="IPR027417">
    <property type="entry name" value="P-loop_NTPase"/>
</dbReference>
<comment type="similarity">
    <text evidence="14">Belongs to the ABC transporter superfamily. UvrA family.</text>
</comment>
<dbReference type="NCBIfam" id="TIGR00630">
    <property type="entry name" value="uvra"/>
    <property type="match status" value="2"/>
</dbReference>
<keyword evidence="6" id="KW-0227">DNA damage</keyword>
<sequence>MAKNFIKVRGAKQNNLKNLSLELPLNELIVVTGVSGSGKSSLAFDTIYAEGQRRYVETFSPYARQFLDRMDKPQVDHIDGVPPAIAIDQVNPIRTSRSTVGTMTELNDHLKLLFAKAAQLYCQGCGRQVQKDTPEIVYNQLLTLNSSPDHKTRILITFKVDISEYSSPEEIKTQLLKQGYTRIHSQTEHTLEVIQDRVLLNTIQHSRILESLEVAFKHGQGHIAVYPLDEKKQPLSPWHFSTYLHCPHCNLSYQEPSSNQFSFNSPLGACETCRGFGRTIGVDYDLVIPDQKKTLAEGAIKPWQTKSYEECQEDLIRFASQKNIPTDIPWKGLTRDQQDWVLKGDGAWEDNQWYGVHSFFSWLESKSYKMHIRVLLAKYRTYHICPDCQGARLKSEALLWRLGTRANADEVLNKSQRFKPYQVILSLSEWQVLPGLTIHDVLSLPIDRCLQFFQNLHLSNSLDEALELLLTEIRSRLSYLVEVGVGYLSLDRQSRTLSGGEVQRINLTTALGTSLVNTLFVLDEPSIGLHPRDTNRIIRILKRLRDSGNSLLVVEHDEQIMKAANRILDLGPGPGEHGGEKVFFGTPNQLIEAKTSLTGDYLAGRKKITSLSSDSKRTEAIHGLKIIGAKANNLKSIDVTFPLNRLVCITGVSGSGKSTLIQDVLYQGWRTLQGKSGDALRNCRSIIGYEFFQELILVDQSAVGKTTRSNPVSYVGALDSLRKIFSLEPLAQQRGYSPTTFSFNSGTGRCPTCNGSGFEHVEMQFLSDVYIRCPECNGQRFRSEVLEVTLSSATGDKSKSIAGILDLTVTEAMDFFIHYPSVLEKIKPLQTVGLGYIKLGQPLPTLSGGESQRLKLAGYLAKAQNHKKDSRSILFLLDEPTTGLHFDDIATLIGVFQQLLAEGYSLIVIEHNLDVIQAADWLIDLGPEGGDQGGEIIFTGTPAEIIYEQNNHTGTALKQYQQESIALAKVAEPVITYSPDPDVKKKQQSTFIHIHHAYECNLKGIDVDIPRDKLTVITGVSGSGKSTLAFDILFAEGQRRYLESLNAYARQFVQPAPRPNVDVIYGIPPTVAIEQRTSRGGIKSTVATLTEIYHFLRLLFVKLGKQYCPDCQTPIESQNLLTIKNQILKNYQDQTITLLAPLITARKGYYTDLAKWATTKGFTHLQVDEILTSTENWPRLDRFKEHTIQLPIGSIIVNNRNEAQLTTLLKQTLSIGQGIVKICLTAQLEQLSVIESKYTTYSINRSCPSCHRSFNELDPRLFSYNSKHGYCPHCQGSGLEGLYLDKAQLEKEFHDVISICSKCYGQRLNSEALSVRFRDKNIVEITKLSVTEAEIFFQTIKLSGREATIAQDILPEIKARLAFLNQVGLTYLTLDRSAPTLSGGEAQRIRLAAQLGSSLQGVCYILDEPTIGLHPRDNKMLLNTLNQLKRKGNTVVMVEHDETAIRRADYIIDLGPKGGINGGQIIVAGNLNTLLAHKESLTAHYLNHSVKNIIQKKQRSISHWLKIRGANLHNLKNIDIDFPLECLVGVTGVSGSGKSTLVRQILYKNLQKRLQSKEKNKHTDPAFYGCHYIQGWESVNQVIEVDQTPIGKTPRSCLATYIGFWDDIRYLFSETPEAKIRGYSPSRFSFNIKEGRCQECDGQGIKKIEMSFLPDVIIPCERCHGDRFVSETLAVRYKDKNIGEILKMNVDEATSFFAAHPKIYPPLALLQKIGLGYLELGQASPTLSGGEAQRIKLVSELAKRNPKINKHILYILDEPTIGLHMADVAKLIEVLHQLIDSGNTVIIIEHNLDVIAEADWVIDLGPKGGDKGGNITAYGTPEDIVSSASRSYTAQFLAKHL</sequence>
<evidence type="ECO:0000256" key="5">
    <source>
        <dbReference type="ARBA" id="ARBA00022741"/>
    </source>
</evidence>
<evidence type="ECO:0000256" key="4">
    <source>
        <dbReference type="ARBA" id="ARBA00022737"/>
    </source>
</evidence>
<dbReference type="PANTHER" id="PTHR43152">
    <property type="entry name" value="UVRABC SYSTEM PROTEIN A"/>
    <property type="match status" value="1"/>
</dbReference>
<evidence type="ECO:0000256" key="7">
    <source>
        <dbReference type="ARBA" id="ARBA00022769"/>
    </source>
</evidence>
<evidence type="ECO:0000256" key="1">
    <source>
        <dbReference type="ARBA" id="ARBA00004496"/>
    </source>
</evidence>
<dbReference type="GO" id="GO:0003677">
    <property type="term" value="F:DNA binding"/>
    <property type="evidence" value="ECO:0007669"/>
    <property type="project" value="UniProtKB-KW"/>
</dbReference>
<evidence type="ECO:0000256" key="12">
    <source>
        <dbReference type="ARBA" id="ARBA00023125"/>
    </source>
</evidence>
<evidence type="ECO:0000313" key="18">
    <source>
        <dbReference type="EMBL" id="CAB1274618.1"/>
    </source>
</evidence>
<dbReference type="SUPFAM" id="SSF52540">
    <property type="entry name" value="P-loop containing nucleoside triphosphate hydrolases"/>
    <property type="match status" value="4"/>
</dbReference>
<dbReference type="Gene3D" id="3.40.50.300">
    <property type="entry name" value="P-loop containing nucleotide triphosphate hydrolases"/>
    <property type="match status" value="5"/>
</dbReference>
<dbReference type="Pfam" id="PF17755">
    <property type="entry name" value="UvrA_DNA-bind"/>
    <property type="match status" value="1"/>
</dbReference>
<evidence type="ECO:0000256" key="9">
    <source>
        <dbReference type="ARBA" id="ARBA00022833"/>
    </source>
</evidence>
<keyword evidence="9" id="KW-0862">Zinc</keyword>
<keyword evidence="7" id="KW-0228">DNA excision</keyword>